<dbReference type="AlphaFoldDB" id="A0AAN5CIA7"/>
<dbReference type="EMBL" id="BTRK01000004">
    <property type="protein sequence ID" value="GMR44942.1"/>
    <property type="molecule type" value="Genomic_DNA"/>
</dbReference>
<keyword evidence="2" id="KW-1185">Reference proteome</keyword>
<accession>A0AAN5CIA7</accession>
<name>A0AAN5CIA7_9BILA</name>
<comment type="caution">
    <text evidence="1">The sequence shown here is derived from an EMBL/GenBank/DDBJ whole genome shotgun (WGS) entry which is preliminary data.</text>
</comment>
<feature type="non-terminal residue" evidence="1">
    <location>
        <position position="1"/>
    </location>
</feature>
<organism evidence="1 2">
    <name type="scientific">Pristionchus mayeri</name>
    <dbReference type="NCBI Taxonomy" id="1317129"/>
    <lineage>
        <taxon>Eukaryota</taxon>
        <taxon>Metazoa</taxon>
        <taxon>Ecdysozoa</taxon>
        <taxon>Nematoda</taxon>
        <taxon>Chromadorea</taxon>
        <taxon>Rhabditida</taxon>
        <taxon>Rhabditina</taxon>
        <taxon>Diplogasteromorpha</taxon>
        <taxon>Diplogasteroidea</taxon>
        <taxon>Neodiplogasteridae</taxon>
        <taxon>Pristionchus</taxon>
    </lineage>
</organism>
<protein>
    <submittedName>
        <fullName evidence="1">Uncharacterized protein</fullName>
    </submittedName>
</protein>
<gene>
    <name evidence="1" type="ORF">PMAYCL1PPCAC_15137</name>
</gene>
<dbReference type="Proteomes" id="UP001328107">
    <property type="component" value="Unassembled WGS sequence"/>
</dbReference>
<proteinExistence type="predicted"/>
<sequence>WETHSVRLSILPGSFTCELRPIYPSSVFPSPSLTFTSSTDTGASLNSVCIHCSYGGCGSDISKGITQMSCSSGGRAHGQSEAIQTISR</sequence>
<evidence type="ECO:0000313" key="2">
    <source>
        <dbReference type="Proteomes" id="UP001328107"/>
    </source>
</evidence>
<reference evidence="2" key="1">
    <citation type="submission" date="2022-10" db="EMBL/GenBank/DDBJ databases">
        <title>Genome assembly of Pristionchus species.</title>
        <authorList>
            <person name="Yoshida K."/>
            <person name="Sommer R.J."/>
        </authorList>
    </citation>
    <scope>NUCLEOTIDE SEQUENCE [LARGE SCALE GENOMIC DNA]</scope>
    <source>
        <strain evidence="2">RS5460</strain>
    </source>
</reference>
<evidence type="ECO:0000313" key="1">
    <source>
        <dbReference type="EMBL" id="GMR44942.1"/>
    </source>
</evidence>